<dbReference type="InterPro" id="IPR016032">
    <property type="entry name" value="Sig_transdc_resp-reg_C-effctor"/>
</dbReference>
<dbReference type="CDD" id="cd06170">
    <property type="entry name" value="LuxR_C_like"/>
    <property type="match status" value="1"/>
</dbReference>
<dbReference type="GO" id="GO:0006355">
    <property type="term" value="P:regulation of DNA-templated transcription"/>
    <property type="evidence" value="ECO:0007669"/>
    <property type="project" value="InterPro"/>
</dbReference>
<dbReference type="AlphaFoldDB" id="A0A097QZL9"/>
<gene>
    <name evidence="3" type="ORF">AT03_05770</name>
</gene>
<dbReference type="KEGG" id="hav:AT03_05770"/>
<keyword evidence="1" id="KW-0238">DNA-binding</keyword>
<evidence type="ECO:0000259" key="2">
    <source>
        <dbReference type="PROSITE" id="PS50043"/>
    </source>
</evidence>
<dbReference type="OrthoDB" id="6547505at2"/>
<dbReference type="GO" id="GO:0003677">
    <property type="term" value="F:DNA binding"/>
    <property type="evidence" value="ECO:0007669"/>
    <property type="project" value="UniProtKB-KW"/>
</dbReference>
<dbReference type="PROSITE" id="PS00622">
    <property type="entry name" value="HTH_LUXR_1"/>
    <property type="match status" value="1"/>
</dbReference>
<dbReference type="RefSeq" id="WP_025800503.1">
    <property type="nucleotide sequence ID" value="NZ_CP009706.1"/>
</dbReference>
<name>A0A097QZL9_HAFAL</name>
<sequence>MIRVLIDDDNAFYREGLWHFIKKNFASSDYGTLELLETSQENLVASDIVVKIFQNGGAQVCHHELLHRKANSLLVGVCSEAAQPPLSRLPDCLKNVLFISRKETLNSLSLKLLQAWKHAQLGEERVRNCQECQALYFSPQEEKVVRYICLGFSVERIAWILSLNIKTISSHKRSVMHKFNLNSDAELLALMKLYEERLTYVSGRRRLFYLNTPAIELNNKRRLQEELIHTVAL</sequence>
<dbReference type="SUPFAM" id="SSF46894">
    <property type="entry name" value="C-terminal effector domain of the bipartite response regulators"/>
    <property type="match status" value="1"/>
</dbReference>
<dbReference type="eggNOG" id="COG2197">
    <property type="taxonomic scope" value="Bacteria"/>
</dbReference>
<dbReference type="InterPro" id="IPR000792">
    <property type="entry name" value="Tscrpt_reg_LuxR_C"/>
</dbReference>
<proteinExistence type="predicted"/>
<dbReference type="PRINTS" id="PR00038">
    <property type="entry name" value="HTHLUXR"/>
</dbReference>
<evidence type="ECO:0000313" key="4">
    <source>
        <dbReference type="Proteomes" id="UP000029986"/>
    </source>
</evidence>
<dbReference type="InterPro" id="IPR036388">
    <property type="entry name" value="WH-like_DNA-bd_sf"/>
</dbReference>
<organism evidence="3 4">
    <name type="scientific">Hafnia alvei FB1</name>
    <dbReference type="NCBI Taxonomy" id="1453496"/>
    <lineage>
        <taxon>Bacteria</taxon>
        <taxon>Pseudomonadati</taxon>
        <taxon>Pseudomonadota</taxon>
        <taxon>Gammaproteobacteria</taxon>
        <taxon>Enterobacterales</taxon>
        <taxon>Hafniaceae</taxon>
        <taxon>Hafnia</taxon>
    </lineage>
</organism>
<feature type="domain" description="HTH luxR-type" evidence="2">
    <location>
        <begin position="130"/>
        <end position="195"/>
    </location>
</feature>
<dbReference type="HOGENOM" id="CLU_109744_0_0_6"/>
<dbReference type="GeneID" id="56890697"/>
<dbReference type="Proteomes" id="UP000029986">
    <property type="component" value="Chromosome"/>
</dbReference>
<accession>A0A097QZL9</accession>
<dbReference type="SMART" id="SM00421">
    <property type="entry name" value="HTH_LUXR"/>
    <property type="match status" value="1"/>
</dbReference>
<dbReference type="Gene3D" id="1.10.10.10">
    <property type="entry name" value="Winged helix-like DNA-binding domain superfamily/Winged helix DNA-binding domain"/>
    <property type="match status" value="1"/>
</dbReference>
<dbReference type="PATRIC" id="fig|1453496.5.peg.1153"/>
<keyword evidence="4" id="KW-1185">Reference proteome</keyword>
<dbReference type="Pfam" id="PF00196">
    <property type="entry name" value="GerE"/>
    <property type="match status" value="1"/>
</dbReference>
<evidence type="ECO:0000313" key="3">
    <source>
        <dbReference type="EMBL" id="AIU71941.1"/>
    </source>
</evidence>
<reference evidence="3 4" key="1">
    <citation type="journal article" date="2014" name="Gut Pathog.">
        <title>Gene clusters of Hafnia alvei strain FB1 important in survival and pathogenesis: a draft genome perspective.</title>
        <authorList>
            <person name="Tan J.Y."/>
            <person name="Yin W.F."/>
            <person name="Chan K.G."/>
        </authorList>
    </citation>
    <scope>NUCLEOTIDE SEQUENCE [LARGE SCALE GENOMIC DNA]</scope>
    <source>
        <strain evidence="3 4">FB1</strain>
    </source>
</reference>
<dbReference type="EMBL" id="CP009706">
    <property type="protein sequence ID" value="AIU71941.1"/>
    <property type="molecule type" value="Genomic_DNA"/>
</dbReference>
<dbReference type="PROSITE" id="PS50043">
    <property type="entry name" value="HTH_LUXR_2"/>
    <property type="match status" value="1"/>
</dbReference>
<protein>
    <submittedName>
        <fullName evidence="3">LuxR family transcriptional regulator</fullName>
    </submittedName>
</protein>
<evidence type="ECO:0000256" key="1">
    <source>
        <dbReference type="ARBA" id="ARBA00023125"/>
    </source>
</evidence>